<evidence type="ECO:0000259" key="7">
    <source>
        <dbReference type="PROSITE" id="PS51352"/>
    </source>
</evidence>
<evidence type="ECO:0000313" key="9">
    <source>
        <dbReference type="Proteomes" id="UP000523955"/>
    </source>
</evidence>
<keyword evidence="5" id="KW-0676">Redox-active center</keyword>
<comment type="subcellular location">
    <subcellularLocation>
        <location evidence="1">Cell envelope</location>
    </subcellularLocation>
</comment>
<keyword evidence="3" id="KW-0812">Transmembrane</keyword>
<feature type="signal peptide" evidence="6">
    <location>
        <begin position="1"/>
        <end position="28"/>
    </location>
</feature>
<dbReference type="EMBL" id="JACKXE010000001">
    <property type="protein sequence ID" value="MBB6627385.1"/>
    <property type="molecule type" value="Genomic_DNA"/>
</dbReference>
<dbReference type="Proteomes" id="UP000523955">
    <property type="component" value="Unassembled WGS sequence"/>
</dbReference>
<evidence type="ECO:0000256" key="3">
    <source>
        <dbReference type="ARBA" id="ARBA00022968"/>
    </source>
</evidence>
<dbReference type="CDD" id="cd02966">
    <property type="entry name" value="TlpA_like_family"/>
    <property type="match status" value="1"/>
</dbReference>
<accession>A0A7X0RFU3</accession>
<dbReference type="PANTHER" id="PTHR42852:SF6">
    <property type="entry name" value="THIOL:DISULFIDE INTERCHANGE PROTEIN DSBE"/>
    <property type="match status" value="1"/>
</dbReference>
<evidence type="ECO:0000313" key="8">
    <source>
        <dbReference type="EMBL" id="MBB6627385.1"/>
    </source>
</evidence>
<protein>
    <submittedName>
        <fullName evidence="8">TlpA family protein disulfide reductase</fullName>
    </submittedName>
</protein>
<dbReference type="PROSITE" id="PS51352">
    <property type="entry name" value="THIOREDOXIN_2"/>
    <property type="match status" value="1"/>
</dbReference>
<dbReference type="GO" id="GO:0030313">
    <property type="term" value="C:cell envelope"/>
    <property type="evidence" value="ECO:0007669"/>
    <property type="project" value="UniProtKB-SubCell"/>
</dbReference>
<dbReference type="PANTHER" id="PTHR42852">
    <property type="entry name" value="THIOL:DISULFIDE INTERCHANGE PROTEIN DSBE"/>
    <property type="match status" value="1"/>
</dbReference>
<keyword evidence="6" id="KW-0732">Signal</keyword>
<feature type="chain" id="PRO_5030931273" evidence="6">
    <location>
        <begin position="29"/>
        <end position="201"/>
    </location>
</feature>
<dbReference type="GO" id="GO:0016491">
    <property type="term" value="F:oxidoreductase activity"/>
    <property type="evidence" value="ECO:0007669"/>
    <property type="project" value="InterPro"/>
</dbReference>
<gene>
    <name evidence="8" type="ORF">H5V45_08635</name>
</gene>
<proteinExistence type="predicted"/>
<dbReference type="InterPro" id="IPR013766">
    <property type="entry name" value="Thioredoxin_domain"/>
</dbReference>
<evidence type="ECO:0000256" key="1">
    <source>
        <dbReference type="ARBA" id="ARBA00004196"/>
    </source>
</evidence>
<keyword evidence="9" id="KW-1185">Reference proteome</keyword>
<keyword evidence="4" id="KW-1015">Disulfide bond</keyword>
<feature type="domain" description="Thioredoxin" evidence="7">
    <location>
        <begin position="44"/>
        <end position="192"/>
    </location>
</feature>
<dbReference type="GO" id="GO:0016209">
    <property type="term" value="F:antioxidant activity"/>
    <property type="evidence" value="ECO:0007669"/>
    <property type="project" value="InterPro"/>
</dbReference>
<evidence type="ECO:0000256" key="6">
    <source>
        <dbReference type="SAM" id="SignalP"/>
    </source>
</evidence>
<evidence type="ECO:0000256" key="5">
    <source>
        <dbReference type="ARBA" id="ARBA00023284"/>
    </source>
</evidence>
<dbReference type="SUPFAM" id="SSF52833">
    <property type="entry name" value="Thioredoxin-like"/>
    <property type="match status" value="1"/>
</dbReference>
<name>A0A7X0RFU3_9ACTN</name>
<dbReference type="InterPro" id="IPR000866">
    <property type="entry name" value="AhpC/TSA"/>
</dbReference>
<dbReference type="InterPro" id="IPR036249">
    <property type="entry name" value="Thioredoxin-like_sf"/>
</dbReference>
<dbReference type="RefSeq" id="WP_185252550.1">
    <property type="nucleotide sequence ID" value="NZ_JACKXE010000001.1"/>
</dbReference>
<dbReference type="PROSITE" id="PS51257">
    <property type="entry name" value="PROKAR_LIPOPROTEIN"/>
    <property type="match status" value="1"/>
</dbReference>
<sequence length="201" mass="20800">MSSHRPRAAVLAVLACLLVLTGCTSLQKSGQKGYVTGDGSVALVTPDERDEPVSLTGDDLDGKPLDLADLRGRPTVVVVWGSWCVDCRVEAADIVDAANRLEGDAHFVGIDIRDPSTAQAKTYVRTFDVPYPSFYSPDGKALLQFTGTLTPGTVPATVVLDAEGRIAASIIGRIPSTTTLVDVVQDVAAESDAGSGGGTGG</sequence>
<dbReference type="InterPro" id="IPR050553">
    <property type="entry name" value="Thioredoxin_ResA/DsbE_sf"/>
</dbReference>
<dbReference type="Gene3D" id="3.40.30.10">
    <property type="entry name" value="Glutaredoxin"/>
    <property type="match status" value="1"/>
</dbReference>
<keyword evidence="2" id="KW-0201">Cytochrome c-type biogenesis</keyword>
<evidence type="ECO:0000256" key="4">
    <source>
        <dbReference type="ARBA" id="ARBA00023157"/>
    </source>
</evidence>
<evidence type="ECO:0000256" key="2">
    <source>
        <dbReference type="ARBA" id="ARBA00022748"/>
    </source>
</evidence>
<organism evidence="8 9">
    <name type="scientific">Nocardioides luti</name>
    <dbReference type="NCBI Taxonomy" id="2761101"/>
    <lineage>
        <taxon>Bacteria</taxon>
        <taxon>Bacillati</taxon>
        <taxon>Actinomycetota</taxon>
        <taxon>Actinomycetes</taxon>
        <taxon>Propionibacteriales</taxon>
        <taxon>Nocardioidaceae</taxon>
        <taxon>Nocardioides</taxon>
    </lineage>
</organism>
<dbReference type="GO" id="GO:0017004">
    <property type="term" value="P:cytochrome complex assembly"/>
    <property type="evidence" value="ECO:0007669"/>
    <property type="project" value="UniProtKB-KW"/>
</dbReference>
<dbReference type="Pfam" id="PF00578">
    <property type="entry name" value="AhpC-TSA"/>
    <property type="match status" value="1"/>
</dbReference>
<reference evidence="8 9" key="1">
    <citation type="submission" date="2020-08" db="EMBL/GenBank/DDBJ databases">
        <authorList>
            <person name="Seo M.-J."/>
        </authorList>
    </citation>
    <scope>NUCLEOTIDE SEQUENCE [LARGE SCALE GENOMIC DNA]</scope>
    <source>
        <strain evidence="8 9">KIGAM211</strain>
    </source>
</reference>
<keyword evidence="3" id="KW-0735">Signal-anchor</keyword>
<dbReference type="AlphaFoldDB" id="A0A7X0RFU3"/>
<comment type="caution">
    <text evidence="8">The sequence shown here is derived from an EMBL/GenBank/DDBJ whole genome shotgun (WGS) entry which is preliminary data.</text>
</comment>